<dbReference type="GO" id="GO:0045943">
    <property type="term" value="P:positive regulation of transcription by RNA polymerase I"/>
    <property type="evidence" value="ECO:0007669"/>
    <property type="project" value="TreeGrafter"/>
</dbReference>
<dbReference type="OrthoDB" id="21266at2759"/>
<dbReference type="AlphaFoldDB" id="A0A137P9M2"/>
<reference evidence="3 4" key="1">
    <citation type="journal article" date="2015" name="Genome Biol. Evol.">
        <title>Phylogenomic analyses indicate that early fungi evolved digesting cell walls of algal ancestors of land plants.</title>
        <authorList>
            <person name="Chang Y."/>
            <person name="Wang S."/>
            <person name="Sekimoto S."/>
            <person name="Aerts A.L."/>
            <person name="Choi C."/>
            <person name="Clum A."/>
            <person name="LaButti K.M."/>
            <person name="Lindquist E.A."/>
            <person name="Yee Ngan C."/>
            <person name="Ohm R.A."/>
            <person name="Salamov A.A."/>
            <person name="Grigoriev I.V."/>
            <person name="Spatafora J.W."/>
            <person name="Berbee M.L."/>
        </authorList>
    </citation>
    <scope>NUCLEOTIDE SEQUENCE [LARGE SCALE GENOMIC DNA]</scope>
    <source>
        <strain evidence="3 4">NRRL 28638</strain>
    </source>
</reference>
<feature type="compositionally biased region" description="Low complexity" evidence="1">
    <location>
        <begin position="8"/>
        <end position="23"/>
    </location>
</feature>
<protein>
    <recommendedName>
        <fullName evidence="2">CID domain-containing protein</fullName>
    </recommendedName>
</protein>
<dbReference type="PANTHER" id="PTHR28291:SF1">
    <property type="entry name" value="CTD KINASE SUBUNIT GAMMA"/>
    <property type="match status" value="1"/>
</dbReference>
<dbReference type="PANTHER" id="PTHR28291">
    <property type="entry name" value="CTD KINASE SUBUNIT GAMMA"/>
    <property type="match status" value="1"/>
</dbReference>
<dbReference type="STRING" id="796925.A0A137P9M2"/>
<dbReference type="InterPro" id="IPR024638">
    <property type="entry name" value="Ctk3_N"/>
</dbReference>
<evidence type="ECO:0000313" key="3">
    <source>
        <dbReference type="EMBL" id="KXN71706.1"/>
    </source>
</evidence>
<dbReference type="SUPFAM" id="SSF48464">
    <property type="entry name" value="ENTH/VHS domain"/>
    <property type="match status" value="1"/>
</dbReference>
<dbReference type="GO" id="GO:0070692">
    <property type="term" value="C:CTDK-1 complex"/>
    <property type="evidence" value="ECO:0007669"/>
    <property type="project" value="InterPro"/>
</dbReference>
<proteinExistence type="predicted"/>
<accession>A0A137P9M2</accession>
<dbReference type="InterPro" id="IPR042326">
    <property type="entry name" value="Ctk3"/>
</dbReference>
<dbReference type="Gene3D" id="1.25.40.90">
    <property type="match status" value="1"/>
</dbReference>
<dbReference type="PROSITE" id="PS51391">
    <property type="entry name" value="CID"/>
    <property type="match status" value="1"/>
</dbReference>
<dbReference type="Pfam" id="PF12243">
    <property type="entry name" value="CTK3"/>
    <property type="match status" value="1"/>
</dbReference>
<evidence type="ECO:0000256" key="1">
    <source>
        <dbReference type="SAM" id="MobiDB-lite"/>
    </source>
</evidence>
<dbReference type="GO" id="GO:0032786">
    <property type="term" value="P:positive regulation of DNA-templated transcription, elongation"/>
    <property type="evidence" value="ECO:0007669"/>
    <property type="project" value="InterPro"/>
</dbReference>
<feature type="domain" description="CID" evidence="2">
    <location>
        <begin position="26"/>
        <end position="163"/>
    </location>
</feature>
<sequence>MKRSASYNSSTNTNQTNNNTTNNNDEEIEINNEFNQLLDKLTLSRHSIENTALFALKNKNFEKLIFFSILKKIEQAAETNKLNYLFLLDSICQQIKKSNLAQEPYLPLIEIQLEFILLKVLPEENPLEQNLVGIRKVLNNWKLKKIFNLEKLKELEIKLGNNKKLNNSGSGKSKSTNLKRSEIMRKVEQHRENHKFIKRSNWLQKSEFHQRKEFDQLMETIGDWDHDVDIPKLIYHNQLFLNETARSNLQ</sequence>
<keyword evidence="4" id="KW-1185">Reference proteome</keyword>
<gene>
    <name evidence="3" type="ORF">CONCODRAFT_69645</name>
</gene>
<dbReference type="Proteomes" id="UP000070444">
    <property type="component" value="Unassembled WGS sequence"/>
</dbReference>
<name>A0A137P9M2_CONC2</name>
<organism evidence="3 4">
    <name type="scientific">Conidiobolus coronatus (strain ATCC 28846 / CBS 209.66 / NRRL 28638)</name>
    <name type="common">Delacroixia coronata</name>
    <dbReference type="NCBI Taxonomy" id="796925"/>
    <lineage>
        <taxon>Eukaryota</taxon>
        <taxon>Fungi</taxon>
        <taxon>Fungi incertae sedis</taxon>
        <taxon>Zoopagomycota</taxon>
        <taxon>Entomophthoromycotina</taxon>
        <taxon>Entomophthoromycetes</taxon>
        <taxon>Entomophthorales</taxon>
        <taxon>Ancylistaceae</taxon>
        <taxon>Conidiobolus</taxon>
    </lineage>
</organism>
<dbReference type="SMART" id="SM00582">
    <property type="entry name" value="RPR"/>
    <property type="match status" value="1"/>
</dbReference>
<dbReference type="EMBL" id="KQ964469">
    <property type="protein sequence ID" value="KXN71706.1"/>
    <property type="molecule type" value="Genomic_DNA"/>
</dbReference>
<dbReference type="InterPro" id="IPR008942">
    <property type="entry name" value="ENTH_VHS"/>
</dbReference>
<feature type="region of interest" description="Disordered" evidence="1">
    <location>
        <begin position="1"/>
        <end position="25"/>
    </location>
</feature>
<dbReference type="InterPro" id="IPR006569">
    <property type="entry name" value="CID_dom"/>
</dbReference>
<evidence type="ECO:0000313" key="4">
    <source>
        <dbReference type="Proteomes" id="UP000070444"/>
    </source>
</evidence>
<evidence type="ECO:0000259" key="2">
    <source>
        <dbReference type="PROSITE" id="PS51391"/>
    </source>
</evidence>